<dbReference type="Pfam" id="PF00994">
    <property type="entry name" value="MoCF_biosynth"/>
    <property type="match status" value="1"/>
</dbReference>
<evidence type="ECO:0000313" key="4">
    <source>
        <dbReference type="EMBL" id="QPK79986.1"/>
    </source>
</evidence>
<dbReference type="KEGG" id="cliz:G7Y31_04655"/>
<dbReference type="GO" id="GO:0006777">
    <property type="term" value="P:Mo-molybdopterin cofactor biosynthetic process"/>
    <property type="evidence" value="ECO:0007669"/>
    <property type="project" value="UniProtKB-KW"/>
</dbReference>
<dbReference type="RefSeq" id="WP_165009057.1">
    <property type="nucleotide sequence ID" value="NZ_CP064954.1"/>
</dbReference>
<evidence type="ECO:0000313" key="5">
    <source>
        <dbReference type="Proteomes" id="UP000594681"/>
    </source>
</evidence>
<dbReference type="PANTHER" id="PTHR43764">
    <property type="entry name" value="MOLYBDENUM COFACTOR BIOSYNTHESIS"/>
    <property type="match status" value="1"/>
</dbReference>
<organism evidence="4 5">
    <name type="scientific">Corynebacterium lizhenjunii</name>
    <dbReference type="NCBI Taxonomy" id="2709394"/>
    <lineage>
        <taxon>Bacteria</taxon>
        <taxon>Bacillati</taxon>
        <taxon>Actinomycetota</taxon>
        <taxon>Actinomycetes</taxon>
        <taxon>Mycobacteriales</taxon>
        <taxon>Corynebacteriaceae</taxon>
        <taxon>Corynebacterium</taxon>
    </lineage>
</organism>
<keyword evidence="5" id="KW-1185">Reference proteome</keyword>
<dbReference type="InterPro" id="IPR036425">
    <property type="entry name" value="MoaB/Mog-like_dom_sf"/>
</dbReference>
<feature type="domain" description="MoaB/Mog" evidence="3">
    <location>
        <begin position="7"/>
        <end position="152"/>
    </location>
</feature>
<dbReference type="PANTHER" id="PTHR43764:SF1">
    <property type="entry name" value="MOLYBDOPTERIN MOLYBDOTRANSFERASE"/>
    <property type="match status" value="1"/>
</dbReference>
<dbReference type="InterPro" id="IPR001453">
    <property type="entry name" value="MoaB/Mog_dom"/>
</dbReference>
<dbReference type="SUPFAM" id="SSF53218">
    <property type="entry name" value="Molybdenum cofactor biosynthesis proteins"/>
    <property type="match status" value="1"/>
</dbReference>
<dbReference type="AlphaFoldDB" id="A0A7T0KFT3"/>
<sequence>MTAHSAAVIICSDRILAKQKPDTVSSIAAEALHAAGCRVAPAQLVAEDYAQIDAALSGALAAGHRVIMLIGGTGVRAGNWTPEVTQKYVQLRLHGLETQVLLAGLEHSAKAGLSRGIIGMTSHEGTLIITSASSAGAVRDVLGVVTPLLPSLLGHCEH</sequence>
<accession>A0A7T0KFT3</accession>
<dbReference type="Proteomes" id="UP000594681">
    <property type="component" value="Chromosome"/>
</dbReference>
<evidence type="ECO:0000259" key="3">
    <source>
        <dbReference type="SMART" id="SM00852"/>
    </source>
</evidence>
<dbReference type="InterPro" id="IPR051920">
    <property type="entry name" value="MPT_Adenylyltrnsfr/MoaC-Rel"/>
</dbReference>
<keyword evidence="2" id="KW-0501">Molybdenum cofactor biosynthesis</keyword>
<comment type="pathway">
    <text evidence="1">Cofactor biosynthesis; molybdopterin biosynthesis.</text>
</comment>
<proteinExistence type="predicted"/>
<dbReference type="SMART" id="SM00852">
    <property type="entry name" value="MoCF_biosynth"/>
    <property type="match status" value="1"/>
</dbReference>
<evidence type="ECO:0000256" key="2">
    <source>
        <dbReference type="ARBA" id="ARBA00023150"/>
    </source>
</evidence>
<protein>
    <submittedName>
        <fullName evidence="4">Molybdopterin biosynthesis protein MoeB</fullName>
    </submittedName>
</protein>
<dbReference type="EMBL" id="CP064954">
    <property type="protein sequence ID" value="QPK79986.1"/>
    <property type="molecule type" value="Genomic_DNA"/>
</dbReference>
<dbReference type="Gene3D" id="3.40.980.10">
    <property type="entry name" value="MoaB/Mog-like domain"/>
    <property type="match status" value="1"/>
</dbReference>
<reference evidence="4 5" key="1">
    <citation type="submission" date="2020-11" db="EMBL/GenBank/DDBJ databases">
        <title>Corynebacterium sp. ZJ-599.</title>
        <authorList>
            <person name="Zhou J."/>
        </authorList>
    </citation>
    <scope>NUCLEOTIDE SEQUENCE [LARGE SCALE GENOMIC DNA]</scope>
    <source>
        <strain evidence="4 5">ZJ-599</strain>
    </source>
</reference>
<gene>
    <name evidence="4" type="ORF">G7Y31_04655</name>
</gene>
<name>A0A7T0KFT3_9CORY</name>
<evidence type="ECO:0000256" key="1">
    <source>
        <dbReference type="ARBA" id="ARBA00005046"/>
    </source>
</evidence>